<comment type="catalytic activity">
    <reaction evidence="1 10">
        <text>(2R)-2-phosphoglycerate = (2R)-3-phosphoglycerate</text>
        <dbReference type="Rhea" id="RHEA:15901"/>
        <dbReference type="ChEBI" id="CHEBI:58272"/>
        <dbReference type="ChEBI" id="CHEBI:58289"/>
        <dbReference type="EC" id="5.4.2.12"/>
    </reaction>
</comment>
<dbReference type="Pfam" id="PF06415">
    <property type="entry name" value="iPGM_N"/>
    <property type="match status" value="1"/>
</dbReference>
<dbReference type="CDD" id="cd16010">
    <property type="entry name" value="iPGM"/>
    <property type="match status" value="1"/>
</dbReference>
<evidence type="ECO:0000256" key="5">
    <source>
        <dbReference type="ARBA" id="ARBA00022723"/>
    </source>
</evidence>
<comment type="pathway">
    <text evidence="2 10">Carbohydrate degradation; glycolysis; pyruvate from D-glyceraldehyde 3-phosphate: step 3/5.</text>
</comment>
<dbReference type="PANTHER" id="PTHR31637:SF0">
    <property type="entry name" value="2,3-BISPHOSPHOGLYCERATE-INDEPENDENT PHOSPHOGLYCERATE MUTASE"/>
    <property type="match status" value="1"/>
</dbReference>
<dbReference type="UniPathway" id="UPA00109">
    <property type="reaction ID" value="UER00186"/>
</dbReference>
<feature type="binding site" evidence="10 13">
    <location>
        <position position="408"/>
    </location>
    <ligand>
        <name>Mn(2+)</name>
        <dbReference type="ChEBI" id="CHEBI:29035"/>
        <label>1</label>
    </ligand>
</feature>
<evidence type="ECO:0000256" key="1">
    <source>
        <dbReference type="ARBA" id="ARBA00000370"/>
    </source>
</evidence>
<feature type="binding site" evidence="10 12">
    <location>
        <position position="125"/>
    </location>
    <ligand>
        <name>substrate</name>
    </ligand>
</feature>
<dbReference type="InterPro" id="IPR036646">
    <property type="entry name" value="PGAM_B_sf"/>
</dbReference>
<comment type="similarity">
    <text evidence="3 10">Belongs to the BPG-independent phosphoglycerate mutase family.</text>
</comment>
<reference evidence="17" key="1">
    <citation type="journal article" date="2017" name="Appl. Environ. Microbiol.">
        <title>Genomic Analysis of Calderihabitans maritimus KKC1, a Thermophilic, Hydrogenogenic, Carboxydotrophic Bacterium Isolated from Marine Sediment.</title>
        <authorList>
            <person name="Omae K."/>
            <person name="Yoneda Y."/>
            <person name="Fukuyama Y."/>
            <person name="Yoshida T."/>
            <person name="Sako Y."/>
        </authorList>
    </citation>
    <scope>NUCLEOTIDE SEQUENCE [LARGE SCALE GENOMIC DNA]</scope>
    <source>
        <strain evidence="17">KKC1</strain>
    </source>
</reference>
<proteinExistence type="inferred from homology"/>
<sequence length="518" mass="57775">MAKTKQFLMLVILDGWGLREATGGNAIAQAHLPNYRYLKKEYPFTTLKASGEYVGLPAGQMGNSEVGHLNIGAGRVVYQELTRISRAIEDGTFFRNQVLLQAVEHAKRNKRALHLMGLLSDGGVHSHIRHLFALLDLARQHRLEQVFIHAFLDGRDVPPANAKEYFLALNEKLQETGLGSVATVMGRYYAMDRDKRWDRTEKAYRAMVAGEGLKAAMPLDALEAAYNRGETDEFVTPTVIVRENGNPVATVKPGDAVIFYNFRADRARQLTRAFVEKDFTAFDRPGGYLGVHFVCMTQYDVEIPAPVAFPPQNLINTLGEVLAKEGKRQLRIAETEKYAHVTFFFNGGVEEPNPGEDRILIPSPKVPTYNLKPEMSAYEVTETVLEKIRTGEYDVIILNFANPDMVGHTGIMEAAVKAVEAVDECIGRIWKAVRERDGILIITADHGNAEQMVDPETGESHTAHTDNPVPFILVSDEYKHARLKEGALKDIAPTLLQLLNISKPSEMTGESLLQEKYK</sequence>
<feature type="binding site" evidence="10 13">
    <location>
        <position position="14"/>
    </location>
    <ligand>
        <name>Mn(2+)</name>
        <dbReference type="ChEBI" id="CHEBI:29035"/>
        <label>2</label>
    </ligand>
</feature>
<evidence type="ECO:0000256" key="3">
    <source>
        <dbReference type="ARBA" id="ARBA00008819"/>
    </source>
</evidence>
<feature type="binding site" evidence="10 13">
    <location>
        <position position="445"/>
    </location>
    <ligand>
        <name>Mn(2+)</name>
        <dbReference type="ChEBI" id="CHEBI:29035"/>
        <label>2</label>
    </ligand>
</feature>
<keyword evidence="7 10" id="KW-0464">Manganese</keyword>
<keyword evidence="5 10" id="KW-0479">Metal-binding</keyword>
<feature type="binding site" evidence="10 12">
    <location>
        <begin position="155"/>
        <end position="156"/>
    </location>
    <ligand>
        <name>substrate</name>
    </ligand>
</feature>
<feature type="binding site" evidence="10 12">
    <location>
        <position position="193"/>
    </location>
    <ligand>
        <name>substrate</name>
    </ligand>
</feature>
<dbReference type="AlphaFoldDB" id="A0A1Z5HUI0"/>
<feature type="binding site" evidence="10 12">
    <location>
        <position position="187"/>
    </location>
    <ligand>
        <name>substrate</name>
    </ligand>
</feature>
<dbReference type="PANTHER" id="PTHR31637">
    <property type="entry name" value="2,3-BISPHOSPHOGLYCERATE-INDEPENDENT PHOSPHOGLYCERATE MUTASE"/>
    <property type="match status" value="1"/>
</dbReference>
<dbReference type="SUPFAM" id="SSF64158">
    <property type="entry name" value="2,3-Bisphosphoglycerate-independent phosphoglycerate mutase, substrate-binding domain"/>
    <property type="match status" value="1"/>
</dbReference>
<evidence type="ECO:0000259" key="15">
    <source>
        <dbReference type="Pfam" id="PF06415"/>
    </source>
</evidence>
<dbReference type="GO" id="GO:0006096">
    <property type="term" value="P:glycolytic process"/>
    <property type="evidence" value="ECO:0007669"/>
    <property type="project" value="UniProtKB-UniRule"/>
</dbReference>
<dbReference type="Pfam" id="PF01676">
    <property type="entry name" value="Metalloenzyme"/>
    <property type="match status" value="1"/>
</dbReference>
<feature type="domain" description="BPG-independent PGAM N-terminal" evidence="15">
    <location>
        <begin position="84"/>
        <end position="300"/>
    </location>
</feature>
<evidence type="ECO:0000256" key="8">
    <source>
        <dbReference type="ARBA" id="ARBA00023235"/>
    </source>
</evidence>
<protein>
    <recommendedName>
        <fullName evidence="9 10">2,3-bisphosphoglycerate-independent phosphoglycerate mutase</fullName>
        <shortName evidence="10">BPG-independent PGAM</shortName>
        <shortName evidence="10">Phosphoglyceromutase</shortName>
        <shortName evidence="10">iPGM</shortName>
        <ecNumber evidence="4 10">5.4.2.12</ecNumber>
    </recommendedName>
</protein>
<dbReference type="GO" id="GO:0006007">
    <property type="term" value="P:glucose catabolic process"/>
    <property type="evidence" value="ECO:0007669"/>
    <property type="project" value="InterPro"/>
</dbReference>
<dbReference type="HAMAP" id="MF_01038">
    <property type="entry name" value="GpmI"/>
    <property type="match status" value="1"/>
</dbReference>
<evidence type="ECO:0000256" key="13">
    <source>
        <dbReference type="PIRSR" id="PIRSR001492-3"/>
    </source>
</evidence>
<dbReference type="Gene3D" id="3.40.1450.10">
    <property type="entry name" value="BPG-independent phosphoglycerate mutase, domain B"/>
    <property type="match status" value="1"/>
</dbReference>
<dbReference type="FunFam" id="3.40.1450.10:FF:000001">
    <property type="entry name" value="2,3-bisphosphoglycerate-independent phosphoglycerate mutase"/>
    <property type="match status" value="1"/>
</dbReference>
<evidence type="ECO:0000256" key="6">
    <source>
        <dbReference type="ARBA" id="ARBA00023152"/>
    </source>
</evidence>
<dbReference type="FunFam" id="3.40.720.10:FF:000001">
    <property type="entry name" value="2,3-bisphosphoglycerate-independent phosphoglycerate mutase"/>
    <property type="match status" value="1"/>
</dbReference>
<evidence type="ECO:0000256" key="11">
    <source>
        <dbReference type="PIRSR" id="PIRSR001492-1"/>
    </source>
</evidence>
<feature type="binding site" evidence="10 12">
    <location>
        <begin position="263"/>
        <end position="266"/>
    </location>
    <ligand>
        <name>substrate</name>
    </ligand>
</feature>
<dbReference type="SUPFAM" id="SSF53649">
    <property type="entry name" value="Alkaline phosphatase-like"/>
    <property type="match status" value="1"/>
</dbReference>
<dbReference type="EC" id="5.4.2.12" evidence="4 10"/>
<feature type="binding site" evidence="10 12">
    <location>
        <position position="337"/>
    </location>
    <ligand>
        <name>substrate</name>
    </ligand>
</feature>
<evidence type="ECO:0000313" key="16">
    <source>
        <dbReference type="EMBL" id="GAW93193.1"/>
    </source>
</evidence>
<feature type="binding site" evidence="10 13">
    <location>
        <position position="446"/>
    </location>
    <ligand>
        <name>Mn(2+)</name>
        <dbReference type="ChEBI" id="CHEBI:29035"/>
        <label>2</label>
    </ligand>
</feature>
<dbReference type="NCBIfam" id="TIGR01307">
    <property type="entry name" value="pgm_bpd_ind"/>
    <property type="match status" value="1"/>
</dbReference>
<dbReference type="InterPro" id="IPR011258">
    <property type="entry name" value="BPG-indep_PGM_N"/>
</dbReference>
<comment type="function">
    <text evidence="10">Catalyzes the interconversion of 2-phosphoglycerate and 3-phosphoglycerate.</text>
</comment>
<feature type="binding site" evidence="10 13">
    <location>
        <position position="64"/>
    </location>
    <ligand>
        <name>Mn(2+)</name>
        <dbReference type="ChEBI" id="CHEBI:29035"/>
        <label>2</label>
    </ligand>
</feature>
<dbReference type="InterPro" id="IPR005995">
    <property type="entry name" value="Pgm_bpd_ind"/>
</dbReference>
<dbReference type="OrthoDB" id="9800863at2"/>
<evidence type="ECO:0000259" key="14">
    <source>
        <dbReference type="Pfam" id="PF01676"/>
    </source>
</evidence>
<dbReference type="Proteomes" id="UP000197032">
    <property type="component" value="Unassembled WGS sequence"/>
</dbReference>
<dbReference type="InterPro" id="IPR017850">
    <property type="entry name" value="Alkaline_phosphatase_core_sf"/>
</dbReference>
<comment type="cofactor">
    <cofactor evidence="10">
        <name>Mn(2+)</name>
        <dbReference type="ChEBI" id="CHEBI:29035"/>
    </cofactor>
    <text evidence="10">Binds 2 manganese ions per subunit.</text>
</comment>
<evidence type="ECO:0000256" key="10">
    <source>
        <dbReference type="HAMAP-Rule" id="MF_01038"/>
    </source>
</evidence>
<keyword evidence="17" id="KW-1185">Reference proteome</keyword>
<dbReference type="GO" id="GO:0030145">
    <property type="term" value="F:manganese ion binding"/>
    <property type="evidence" value="ECO:0007669"/>
    <property type="project" value="UniProtKB-UniRule"/>
</dbReference>
<evidence type="ECO:0000313" key="17">
    <source>
        <dbReference type="Proteomes" id="UP000197032"/>
    </source>
</evidence>
<feature type="binding site" evidence="10 13">
    <location>
        <position position="404"/>
    </location>
    <ligand>
        <name>Mn(2+)</name>
        <dbReference type="ChEBI" id="CHEBI:29035"/>
        <label>1</label>
    </ligand>
</feature>
<comment type="subunit">
    <text evidence="10">Monomer.</text>
</comment>
<dbReference type="GO" id="GO:0004619">
    <property type="term" value="F:phosphoglycerate mutase activity"/>
    <property type="evidence" value="ECO:0007669"/>
    <property type="project" value="UniProtKB-UniRule"/>
</dbReference>
<dbReference type="GO" id="GO:0043937">
    <property type="term" value="P:regulation of sporulation"/>
    <property type="evidence" value="ECO:0007669"/>
    <property type="project" value="UniProtKB-ARBA"/>
</dbReference>
<dbReference type="InterPro" id="IPR006124">
    <property type="entry name" value="Metalloenzyme"/>
</dbReference>
<keyword evidence="6 10" id="KW-0324">Glycolysis</keyword>
<evidence type="ECO:0000256" key="12">
    <source>
        <dbReference type="PIRSR" id="PIRSR001492-2"/>
    </source>
</evidence>
<evidence type="ECO:0000256" key="2">
    <source>
        <dbReference type="ARBA" id="ARBA00004798"/>
    </source>
</evidence>
<dbReference type="EMBL" id="BDGJ01000117">
    <property type="protein sequence ID" value="GAW93193.1"/>
    <property type="molecule type" value="Genomic_DNA"/>
</dbReference>
<dbReference type="GO" id="GO:0005829">
    <property type="term" value="C:cytosol"/>
    <property type="evidence" value="ECO:0007669"/>
    <property type="project" value="TreeGrafter"/>
</dbReference>
<evidence type="ECO:0000256" key="4">
    <source>
        <dbReference type="ARBA" id="ARBA00012026"/>
    </source>
</evidence>
<accession>A0A1Z5HUI0</accession>
<feature type="active site" description="Phosphoserine intermediate" evidence="10 11">
    <location>
        <position position="64"/>
    </location>
</feature>
<feature type="binding site" evidence="10 13">
    <location>
        <position position="464"/>
    </location>
    <ligand>
        <name>Mn(2+)</name>
        <dbReference type="ChEBI" id="CHEBI:29035"/>
        <label>1</label>
    </ligand>
</feature>
<evidence type="ECO:0000256" key="9">
    <source>
        <dbReference type="ARBA" id="ARBA00071648"/>
    </source>
</evidence>
<evidence type="ECO:0000256" key="7">
    <source>
        <dbReference type="ARBA" id="ARBA00023211"/>
    </source>
</evidence>
<dbReference type="Gene3D" id="3.40.720.10">
    <property type="entry name" value="Alkaline Phosphatase, subunit A"/>
    <property type="match status" value="1"/>
</dbReference>
<keyword evidence="8 10" id="KW-0413">Isomerase</keyword>
<gene>
    <name evidence="10" type="primary">gpmI</name>
    <name evidence="16" type="ORF">KKC1_23330</name>
</gene>
<feature type="domain" description="Metalloenzyme" evidence="14">
    <location>
        <begin position="9"/>
        <end position="502"/>
    </location>
</feature>
<name>A0A1Z5HUI0_9FIRM</name>
<comment type="caution">
    <text evidence="16">The sequence shown here is derived from an EMBL/GenBank/DDBJ whole genome shotgun (WGS) entry which is preliminary data.</text>
</comment>
<organism evidence="16 17">
    <name type="scientific">Calderihabitans maritimus</name>
    <dbReference type="NCBI Taxonomy" id="1246530"/>
    <lineage>
        <taxon>Bacteria</taxon>
        <taxon>Bacillati</taxon>
        <taxon>Bacillota</taxon>
        <taxon>Clostridia</taxon>
        <taxon>Neomoorellales</taxon>
        <taxon>Calderihabitantaceae</taxon>
        <taxon>Calderihabitans</taxon>
    </lineage>
</organism>
<dbReference type="PIRSF" id="PIRSF001492">
    <property type="entry name" value="IPGAM"/>
    <property type="match status" value="1"/>
</dbReference>